<gene>
    <name evidence="2" type="ORF">GCM10007890_55520</name>
</gene>
<protein>
    <submittedName>
        <fullName evidence="2">Uncharacterized protein</fullName>
    </submittedName>
</protein>
<keyword evidence="3" id="KW-1185">Reference proteome</keyword>
<evidence type="ECO:0000313" key="2">
    <source>
        <dbReference type="EMBL" id="GLS73537.1"/>
    </source>
</evidence>
<name>A0AA37TK57_9HYPH</name>
<dbReference type="AlphaFoldDB" id="A0AA37TK57"/>
<organism evidence="2 3">
    <name type="scientific">Methylobacterium tardum</name>
    <dbReference type="NCBI Taxonomy" id="374432"/>
    <lineage>
        <taxon>Bacteria</taxon>
        <taxon>Pseudomonadati</taxon>
        <taxon>Pseudomonadota</taxon>
        <taxon>Alphaproteobacteria</taxon>
        <taxon>Hyphomicrobiales</taxon>
        <taxon>Methylobacteriaceae</taxon>
        <taxon>Methylobacterium</taxon>
    </lineage>
</organism>
<dbReference type="EMBL" id="BSPL01000028">
    <property type="protein sequence ID" value="GLS73537.1"/>
    <property type="molecule type" value="Genomic_DNA"/>
</dbReference>
<dbReference type="Proteomes" id="UP001157440">
    <property type="component" value="Unassembled WGS sequence"/>
</dbReference>
<evidence type="ECO:0000313" key="3">
    <source>
        <dbReference type="Proteomes" id="UP001157440"/>
    </source>
</evidence>
<proteinExistence type="predicted"/>
<evidence type="ECO:0000256" key="1">
    <source>
        <dbReference type="SAM" id="MobiDB-lite"/>
    </source>
</evidence>
<accession>A0AA37TK57</accession>
<feature type="region of interest" description="Disordered" evidence="1">
    <location>
        <begin position="1"/>
        <end position="20"/>
    </location>
</feature>
<feature type="region of interest" description="Disordered" evidence="1">
    <location>
        <begin position="38"/>
        <end position="79"/>
    </location>
</feature>
<comment type="caution">
    <text evidence="2">The sequence shown here is derived from an EMBL/GenBank/DDBJ whole genome shotgun (WGS) entry which is preliminary data.</text>
</comment>
<sequence>MPPGYGPNLRPRPGNPVQAARACGTGYTRMTVSELRKPLHHDRGSFLKGGAAPHANPEVPKCGGDLKGELGDPGSFKHR</sequence>
<reference evidence="3" key="1">
    <citation type="journal article" date="2019" name="Int. J. Syst. Evol. Microbiol.">
        <title>The Global Catalogue of Microorganisms (GCM) 10K type strain sequencing project: providing services to taxonomists for standard genome sequencing and annotation.</title>
        <authorList>
            <consortium name="The Broad Institute Genomics Platform"/>
            <consortium name="The Broad Institute Genome Sequencing Center for Infectious Disease"/>
            <person name="Wu L."/>
            <person name="Ma J."/>
        </authorList>
    </citation>
    <scope>NUCLEOTIDE SEQUENCE [LARGE SCALE GENOMIC DNA]</scope>
    <source>
        <strain evidence="3">NBRC 103632</strain>
    </source>
</reference>